<gene>
    <name evidence="2" type="ORF">EYF80_005541</name>
</gene>
<reference evidence="2 3" key="1">
    <citation type="submission" date="2019-03" db="EMBL/GenBank/DDBJ databases">
        <title>First draft genome of Liparis tanakae, snailfish: a comprehensive survey of snailfish specific genes.</title>
        <authorList>
            <person name="Kim W."/>
            <person name="Song I."/>
            <person name="Jeong J.-H."/>
            <person name="Kim D."/>
            <person name="Kim S."/>
            <person name="Ryu S."/>
            <person name="Song J.Y."/>
            <person name="Lee S.K."/>
        </authorList>
    </citation>
    <scope>NUCLEOTIDE SEQUENCE [LARGE SCALE GENOMIC DNA]</scope>
    <source>
        <tissue evidence="2">Muscle</tissue>
    </source>
</reference>
<dbReference type="EMBL" id="SRLO01000028">
    <property type="protein sequence ID" value="TNN84214.1"/>
    <property type="molecule type" value="Genomic_DNA"/>
</dbReference>
<feature type="region of interest" description="Disordered" evidence="1">
    <location>
        <begin position="1"/>
        <end position="29"/>
    </location>
</feature>
<evidence type="ECO:0000256" key="1">
    <source>
        <dbReference type="SAM" id="MobiDB-lite"/>
    </source>
</evidence>
<evidence type="ECO:0000313" key="3">
    <source>
        <dbReference type="Proteomes" id="UP000314294"/>
    </source>
</evidence>
<organism evidence="2 3">
    <name type="scientific">Liparis tanakae</name>
    <name type="common">Tanaka's snailfish</name>
    <dbReference type="NCBI Taxonomy" id="230148"/>
    <lineage>
        <taxon>Eukaryota</taxon>
        <taxon>Metazoa</taxon>
        <taxon>Chordata</taxon>
        <taxon>Craniata</taxon>
        <taxon>Vertebrata</taxon>
        <taxon>Euteleostomi</taxon>
        <taxon>Actinopterygii</taxon>
        <taxon>Neopterygii</taxon>
        <taxon>Teleostei</taxon>
        <taxon>Neoteleostei</taxon>
        <taxon>Acanthomorphata</taxon>
        <taxon>Eupercaria</taxon>
        <taxon>Perciformes</taxon>
        <taxon>Cottioidei</taxon>
        <taxon>Cottales</taxon>
        <taxon>Liparidae</taxon>
        <taxon>Liparis</taxon>
    </lineage>
</organism>
<keyword evidence="3" id="KW-1185">Reference proteome</keyword>
<sequence>MGRVKRGSRGAESRADRVTTASNSGHSEAFRARRVPADWRRCFFSVQDVTNTLEGLHTGHAFRVQGIEEHPSKYIGPLDFSESPTEAEEDDEKIPAKGTGRRKWRTTSSKSTFPKGCPGTSAECANLAEVQTQQKSRGDGEENHTQR</sequence>
<dbReference type="AlphaFoldDB" id="A0A4Z2J2Y7"/>
<feature type="compositionally biased region" description="Basic and acidic residues" evidence="1">
    <location>
        <begin position="136"/>
        <end position="147"/>
    </location>
</feature>
<feature type="region of interest" description="Disordered" evidence="1">
    <location>
        <begin position="73"/>
        <end position="147"/>
    </location>
</feature>
<protein>
    <submittedName>
        <fullName evidence="2">Uncharacterized protein</fullName>
    </submittedName>
</protein>
<comment type="caution">
    <text evidence="2">The sequence shown here is derived from an EMBL/GenBank/DDBJ whole genome shotgun (WGS) entry which is preliminary data.</text>
</comment>
<accession>A0A4Z2J2Y7</accession>
<evidence type="ECO:0000313" key="2">
    <source>
        <dbReference type="EMBL" id="TNN84214.1"/>
    </source>
</evidence>
<proteinExistence type="predicted"/>
<dbReference type="Proteomes" id="UP000314294">
    <property type="component" value="Unassembled WGS sequence"/>
</dbReference>
<name>A0A4Z2J2Y7_9TELE</name>